<feature type="region of interest" description="Disordered" evidence="1">
    <location>
        <begin position="1"/>
        <end position="50"/>
    </location>
</feature>
<dbReference type="RefSeq" id="WP_249737780.1">
    <property type="nucleotide sequence ID" value="NZ_JAKNCJ010000004.1"/>
</dbReference>
<evidence type="ECO:0000313" key="3">
    <source>
        <dbReference type="EMBL" id="MCL6423706.1"/>
    </source>
</evidence>
<gene>
    <name evidence="3" type="ORF">Bequi_09950</name>
</gene>
<keyword evidence="2" id="KW-1133">Transmembrane helix</keyword>
<keyword evidence="2" id="KW-0812">Transmembrane</keyword>
<dbReference type="EMBL" id="JAKNCJ010000004">
    <property type="protein sequence ID" value="MCL6423706.1"/>
    <property type="molecule type" value="Genomic_DNA"/>
</dbReference>
<comment type="caution">
    <text evidence="3">The sequence shown here is derived from an EMBL/GenBank/DDBJ whole genome shotgun (WGS) entry which is preliminary data.</text>
</comment>
<evidence type="ECO:0000256" key="2">
    <source>
        <dbReference type="SAM" id="Phobius"/>
    </source>
</evidence>
<accession>A0ABT0R1A6</accession>
<sequence>MSTFPSALDRSSADRPAPRRPRRTQPFVRIPSTPAEQSTPVQTEGFADSARPRTAVRRAANIVASWVLCLAIAGWLIAGIAANADAYAAGLPGSLLLLLVAVPAGAGLFAGLSHVAVDFALSRRAGGERR</sequence>
<feature type="transmembrane region" description="Helical" evidence="2">
    <location>
        <begin position="94"/>
        <end position="121"/>
    </location>
</feature>
<keyword evidence="2" id="KW-0472">Membrane</keyword>
<feature type="transmembrane region" description="Helical" evidence="2">
    <location>
        <begin position="59"/>
        <end position="82"/>
    </location>
</feature>
<evidence type="ECO:0000313" key="4">
    <source>
        <dbReference type="Proteomes" id="UP001203761"/>
    </source>
</evidence>
<keyword evidence="4" id="KW-1185">Reference proteome</keyword>
<evidence type="ECO:0000256" key="1">
    <source>
        <dbReference type="SAM" id="MobiDB-lite"/>
    </source>
</evidence>
<organism evidence="3 4">
    <name type="scientific">Brachybacterium equifaecis</name>
    <dbReference type="NCBI Taxonomy" id="2910770"/>
    <lineage>
        <taxon>Bacteria</taxon>
        <taxon>Bacillati</taxon>
        <taxon>Actinomycetota</taxon>
        <taxon>Actinomycetes</taxon>
        <taxon>Micrococcales</taxon>
        <taxon>Dermabacteraceae</taxon>
        <taxon>Brachybacterium</taxon>
    </lineage>
</organism>
<proteinExistence type="predicted"/>
<name>A0ABT0R1A6_9MICO</name>
<protein>
    <submittedName>
        <fullName evidence="3">Uncharacterized protein</fullName>
    </submittedName>
</protein>
<reference evidence="3" key="1">
    <citation type="submission" date="2022-02" db="EMBL/GenBank/DDBJ databases">
        <authorList>
            <person name="Lee M."/>
            <person name="Kim S.-J."/>
            <person name="Jung M.-Y."/>
        </authorList>
    </citation>
    <scope>NUCLEOTIDE SEQUENCE</scope>
    <source>
        <strain evidence="3">JHP9</strain>
    </source>
</reference>
<dbReference type="Proteomes" id="UP001203761">
    <property type="component" value="Unassembled WGS sequence"/>
</dbReference>